<dbReference type="PIRSF" id="PIRSF004505">
    <property type="entry name" value="MT_bac"/>
    <property type="match status" value="1"/>
</dbReference>
<reference evidence="6 7" key="1">
    <citation type="submission" date="2016-10" db="EMBL/GenBank/DDBJ databases">
        <title>Silvanigrella aquatica sp. nov., isolated from a freshwater lake located in the Black Forest, Germany, description of Silvanigrellaceae fam. nov., Silvanigrellales ord. nov., reclassification of the order Bdellovibrionales in the class Oligoflexia, reclassification of the families Bacteriovoracaceae and Halobacteriovoraceae in the new order Bacteriovoracales ord. nov., and reclassification of the family Pseudobacteriovoracaceae in the order Oligoflexiales.</title>
        <authorList>
            <person name="Hahn M.W."/>
            <person name="Schmidt J."/>
            <person name="Koll U."/>
            <person name="Rohde M."/>
            <person name="Verbag S."/>
            <person name="Pitt A."/>
            <person name="Nakai R."/>
            <person name="Naganuma T."/>
            <person name="Lang E."/>
        </authorList>
    </citation>
    <scope>NUCLEOTIDE SEQUENCE [LARGE SCALE GENOMIC DNA]</scope>
    <source>
        <strain evidence="6 7">MWH-Nonnen-W8red</strain>
    </source>
</reference>
<dbReference type="OrthoDB" id="9806643at2"/>
<dbReference type="CDD" id="cd18081">
    <property type="entry name" value="RlmH-like"/>
    <property type="match status" value="1"/>
</dbReference>
<keyword evidence="7" id="KW-1185">Reference proteome</keyword>
<evidence type="ECO:0000313" key="7">
    <source>
        <dbReference type="Proteomes" id="UP000184731"/>
    </source>
</evidence>
<keyword evidence="5" id="KW-0963">Cytoplasm</keyword>
<dbReference type="AlphaFoldDB" id="A0A1L4CXX0"/>
<evidence type="ECO:0000256" key="5">
    <source>
        <dbReference type="HAMAP-Rule" id="MF_00658"/>
    </source>
</evidence>
<comment type="function">
    <text evidence="5">Specifically methylates the pseudouridine at position 1915 (m3Psi1915) in 23S rRNA.</text>
</comment>
<evidence type="ECO:0000256" key="3">
    <source>
        <dbReference type="ARBA" id="ARBA00022691"/>
    </source>
</evidence>
<dbReference type="HAMAP" id="MF_00658">
    <property type="entry name" value="23SrRNA_methyltr_H"/>
    <property type="match status" value="1"/>
</dbReference>
<dbReference type="Gene3D" id="3.40.1280.10">
    <property type="match status" value="1"/>
</dbReference>
<dbReference type="GO" id="GO:0070038">
    <property type="term" value="F:rRNA (pseudouridine-N3-)-methyltransferase activity"/>
    <property type="evidence" value="ECO:0007669"/>
    <property type="project" value="UniProtKB-UniRule"/>
</dbReference>
<dbReference type="InterPro" id="IPR003742">
    <property type="entry name" value="RlmH-like"/>
</dbReference>
<comment type="similarity">
    <text evidence="4 5">Belongs to the RNA methyltransferase RlmH family.</text>
</comment>
<comment type="subcellular location">
    <subcellularLocation>
        <location evidence="5">Cytoplasm</location>
    </subcellularLocation>
</comment>
<comment type="caution">
    <text evidence="5">Lacks conserved residue(s) required for the propagation of feature annotation.</text>
</comment>
<dbReference type="PANTHER" id="PTHR33603">
    <property type="entry name" value="METHYLTRANSFERASE"/>
    <property type="match status" value="1"/>
</dbReference>
<dbReference type="KEGG" id="saqi:AXG55_02130"/>
<dbReference type="GO" id="GO:0005737">
    <property type="term" value="C:cytoplasm"/>
    <property type="evidence" value="ECO:0007669"/>
    <property type="project" value="UniProtKB-SubCell"/>
</dbReference>
<sequence>MRYVVLTPWKIPQQSLLFDYVQEFLDRISKYTPTTHIYPSSSLAQEDLAAFYTKEFKKLSVENPLCIAFDENGAAQNSFEFAKRLDQFEQKGEKMVIFCLGGAYGLPREIKALGRIHLISLSKMTFPHELALGILLEQIYRARCILSNHPYHHGDISALAQTFSKEIRQK</sequence>
<evidence type="ECO:0000256" key="1">
    <source>
        <dbReference type="ARBA" id="ARBA00022603"/>
    </source>
</evidence>
<dbReference type="SUPFAM" id="SSF75217">
    <property type="entry name" value="alpha/beta knot"/>
    <property type="match status" value="1"/>
</dbReference>
<dbReference type="InterPro" id="IPR029028">
    <property type="entry name" value="Alpha/beta_knot_MTases"/>
</dbReference>
<evidence type="ECO:0000313" key="6">
    <source>
        <dbReference type="EMBL" id="APJ02784.1"/>
    </source>
</evidence>
<dbReference type="STRING" id="1915309.AXG55_02130"/>
<dbReference type="EC" id="2.1.1.177" evidence="5"/>
<keyword evidence="2 5" id="KW-0808">Transferase</keyword>
<dbReference type="InterPro" id="IPR029026">
    <property type="entry name" value="tRNA_m1G_MTases_N"/>
</dbReference>
<dbReference type="RefSeq" id="WP_148696493.1">
    <property type="nucleotide sequence ID" value="NZ_CP017834.1"/>
</dbReference>
<evidence type="ECO:0000256" key="4">
    <source>
        <dbReference type="ARBA" id="ARBA00038303"/>
    </source>
</evidence>
<accession>A0A1L4CXX0</accession>
<dbReference type="PANTHER" id="PTHR33603:SF1">
    <property type="entry name" value="RIBOSOMAL RNA LARGE SUBUNIT METHYLTRANSFERASE H"/>
    <property type="match status" value="1"/>
</dbReference>
<keyword evidence="1 5" id="KW-0489">Methyltransferase</keyword>
<organism evidence="6 7">
    <name type="scientific">Silvanigrella aquatica</name>
    <dbReference type="NCBI Taxonomy" id="1915309"/>
    <lineage>
        <taxon>Bacteria</taxon>
        <taxon>Pseudomonadati</taxon>
        <taxon>Bdellovibrionota</taxon>
        <taxon>Oligoflexia</taxon>
        <taxon>Silvanigrellales</taxon>
        <taxon>Silvanigrellaceae</taxon>
        <taxon>Silvanigrella</taxon>
    </lineage>
</organism>
<comment type="subunit">
    <text evidence="5">Homodimer.</text>
</comment>
<feature type="binding site" evidence="5">
    <location>
        <position position="101"/>
    </location>
    <ligand>
        <name>S-adenosyl-L-methionine</name>
        <dbReference type="ChEBI" id="CHEBI:59789"/>
    </ligand>
</feature>
<comment type="catalytic activity">
    <reaction evidence="5">
        <text>pseudouridine(1915) in 23S rRNA + S-adenosyl-L-methionine = N(3)-methylpseudouridine(1915) in 23S rRNA + S-adenosyl-L-homocysteine + H(+)</text>
        <dbReference type="Rhea" id="RHEA:42752"/>
        <dbReference type="Rhea" id="RHEA-COMP:10221"/>
        <dbReference type="Rhea" id="RHEA-COMP:10222"/>
        <dbReference type="ChEBI" id="CHEBI:15378"/>
        <dbReference type="ChEBI" id="CHEBI:57856"/>
        <dbReference type="ChEBI" id="CHEBI:59789"/>
        <dbReference type="ChEBI" id="CHEBI:65314"/>
        <dbReference type="ChEBI" id="CHEBI:74486"/>
        <dbReference type="EC" id="2.1.1.177"/>
    </reaction>
</comment>
<evidence type="ECO:0000256" key="2">
    <source>
        <dbReference type="ARBA" id="ARBA00022679"/>
    </source>
</evidence>
<dbReference type="Pfam" id="PF02590">
    <property type="entry name" value="SPOUT_MTase"/>
    <property type="match status" value="1"/>
</dbReference>
<name>A0A1L4CXX0_9BACT</name>
<gene>
    <name evidence="5" type="primary">rlmH</name>
    <name evidence="6" type="ORF">AXG55_02130</name>
</gene>
<dbReference type="EMBL" id="CP017834">
    <property type="protein sequence ID" value="APJ02784.1"/>
    <property type="molecule type" value="Genomic_DNA"/>
</dbReference>
<protein>
    <recommendedName>
        <fullName evidence="5">Ribosomal RNA large subunit methyltransferase H</fullName>
        <ecNumber evidence="5">2.1.1.177</ecNumber>
    </recommendedName>
    <alternativeName>
        <fullName evidence="5">23S rRNA (pseudouridine1915-N3)-methyltransferase</fullName>
    </alternativeName>
    <alternativeName>
        <fullName evidence="5">23S rRNA m3Psi1915 methyltransferase</fullName>
    </alternativeName>
    <alternativeName>
        <fullName evidence="5">rRNA (pseudouridine-N3-)-methyltransferase RlmH</fullName>
    </alternativeName>
</protein>
<keyword evidence="5" id="KW-0698">rRNA processing</keyword>
<dbReference type="Proteomes" id="UP000184731">
    <property type="component" value="Chromosome"/>
</dbReference>
<keyword evidence="3 5" id="KW-0949">S-adenosyl-L-methionine</keyword>
<proteinExistence type="inferred from homology"/>
<feature type="binding site" evidence="5">
    <location>
        <begin position="121"/>
        <end position="126"/>
    </location>
    <ligand>
        <name>S-adenosyl-L-methionine</name>
        <dbReference type="ChEBI" id="CHEBI:59789"/>
    </ligand>
</feature>